<keyword evidence="3" id="KW-1185">Reference proteome</keyword>
<dbReference type="EMBL" id="JAGPNK010000001">
    <property type="protein sequence ID" value="KAH7328044.1"/>
    <property type="molecule type" value="Genomic_DNA"/>
</dbReference>
<evidence type="ECO:0000313" key="2">
    <source>
        <dbReference type="EMBL" id="KAH7328044.1"/>
    </source>
</evidence>
<dbReference type="AlphaFoldDB" id="A0A8K0T6L1"/>
<feature type="chain" id="PRO_5035443276" description="Secreted protein" evidence="1">
    <location>
        <begin position="19"/>
        <end position="110"/>
    </location>
</feature>
<accession>A0A8K0T6L1</accession>
<dbReference type="Proteomes" id="UP000813444">
    <property type="component" value="Unassembled WGS sequence"/>
</dbReference>
<evidence type="ECO:0000256" key="1">
    <source>
        <dbReference type="SAM" id="SignalP"/>
    </source>
</evidence>
<comment type="caution">
    <text evidence="2">The sequence shown here is derived from an EMBL/GenBank/DDBJ whole genome shotgun (WGS) entry which is preliminary data.</text>
</comment>
<organism evidence="2 3">
    <name type="scientific">Stachybotrys elegans</name>
    <dbReference type="NCBI Taxonomy" id="80388"/>
    <lineage>
        <taxon>Eukaryota</taxon>
        <taxon>Fungi</taxon>
        <taxon>Dikarya</taxon>
        <taxon>Ascomycota</taxon>
        <taxon>Pezizomycotina</taxon>
        <taxon>Sordariomycetes</taxon>
        <taxon>Hypocreomycetidae</taxon>
        <taxon>Hypocreales</taxon>
        <taxon>Stachybotryaceae</taxon>
        <taxon>Stachybotrys</taxon>
    </lineage>
</organism>
<gene>
    <name evidence="2" type="ORF">B0I35DRAFT_416411</name>
</gene>
<name>A0A8K0T6L1_9HYPO</name>
<protein>
    <recommendedName>
        <fullName evidence="4">Secreted protein</fullName>
    </recommendedName>
</protein>
<reference evidence="2" key="1">
    <citation type="journal article" date="2021" name="Nat. Commun.">
        <title>Genetic determinants of endophytism in the Arabidopsis root mycobiome.</title>
        <authorList>
            <person name="Mesny F."/>
            <person name="Miyauchi S."/>
            <person name="Thiergart T."/>
            <person name="Pickel B."/>
            <person name="Atanasova L."/>
            <person name="Karlsson M."/>
            <person name="Huettel B."/>
            <person name="Barry K.W."/>
            <person name="Haridas S."/>
            <person name="Chen C."/>
            <person name="Bauer D."/>
            <person name="Andreopoulos W."/>
            <person name="Pangilinan J."/>
            <person name="LaButti K."/>
            <person name="Riley R."/>
            <person name="Lipzen A."/>
            <person name="Clum A."/>
            <person name="Drula E."/>
            <person name="Henrissat B."/>
            <person name="Kohler A."/>
            <person name="Grigoriev I.V."/>
            <person name="Martin F.M."/>
            <person name="Hacquard S."/>
        </authorList>
    </citation>
    <scope>NUCLEOTIDE SEQUENCE</scope>
    <source>
        <strain evidence="2">MPI-CAGE-CH-0235</strain>
    </source>
</reference>
<proteinExistence type="predicted"/>
<evidence type="ECO:0000313" key="3">
    <source>
        <dbReference type="Proteomes" id="UP000813444"/>
    </source>
</evidence>
<evidence type="ECO:0008006" key="4">
    <source>
        <dbReference type="Google" id="ProtNLM"/>
    </source>
</evidence>
<keyword evidence="1" id="KW-0732">Signal</keyword>
<feature type="signal peptide" evidence="1">
    <location>
        <begin position="1"/>
        <end position="18"/>
    </location>
</feature>
<sequence>MYRAAMMLIILYVLTGHGGPTINQCENPIICWSTEVGRYVAIFFWAISNEYLPWMDACMCTGPGPIFGQHARMKEKANMADCRQKLSSLGRFNPHETCYLAMAMGRDAGS</sequence>